<dbReference type="InterPro" id="IPR036097">
    <property type="entry name" value="HisK_dim/P_sf"/>
</dbReference>
<reference evidence="9" key="1">
    <citation type="submission" date="2016-10" db="EMBL/GenBank/DDBJ databases">
        <authorList>
            <person name="Varghese N."/>
            <person name="Submissions S."/>
        </authorList>
    </citation>
    <scope>NUCLEOTIDE SEQUENCE [LARGE SCALE GENOMIC DNA]</scope>
    <source>
        <strain evidence="9">DSM 24729</strain>
    </source>
</reference>
<keyword evidence="8" id="KW-0808">Transferase</keyword>
<dbReference type="SUPFAM" id="SSF47384">
    <property type="entry name" value="Homodimeric domain of signal transducing histidine kinase"/>
    <property type="match status" value="1"/>
</dbReference>
<dbReference type="FunFam" id="3.30.565.10:FF:000010">
    <property type="entry name" value="Sensor histidine kinase RcsC"/>
    <property type="match status" value="1"/>
</dbReference>
<dbReference type="PRINTS" id="PR00344">
    <property type="entry name" value="BCTRLSENSOR"/>
</dbReference>
<dbReference type="Gene3D" id="1.10.287.130">
    <property type="match status" value="1"/>
</dbReference>
<keyword evidence="3 5" id="KW-0597">Phosphoprotein</keyword>
<evidence type="ECO:0000259" key="7">
    <source>
        <dbReference type="PROSITE" id="PS50110"/>
    </source>
</evidence>
<dbReference type="GO" id="GO:0000155">
    <property type="term" value="F:phosphorelay sensor kinase activity"/>
    <property type="evidence" value="ECO:0007669"/>
    <property type="project" value="InterPro"/>
</dbReference>
<dbReference type="InterPro" id="IPR001789">
    <property type="entry name" value="Sig_transdc_resp-reg_receiver"/>
</dbReference>
<dbReference type="InterPro" id="IPR036890">
    <property type="entry name" value="HATPase_C_sf"/>
</dbReference>
<evidence type="ECO:0000313" key="9">
    <source>
        <dbReference type="Proteomes" id="UP000182114"/>
    </source>
</evidence>
<keyword evidence="9" id="KW-1185">Reference proteome</keyword>
<dbReference type="eggNOG" id="COG2205">
    <property type="taxonomic scope" value="Bacteria"/>
</dbReference>
<dbReference type="Gene3D" id="3.30.565.10">
    <property type="entry name" value="Histidine kinase-like ATPase, C-terminal domain"/>
    <property type="match status" value="1"/>
</dbReference>
<dbReference type="SMART" id="SM00448">
    <property type="entry name" value="REC"/>
    <property type="match status" value="1"/>
</dbReference>
<dbReference type="Pfam" id="PF02518">
    <property type="entry name" value="HATPase_c"/>
    <property type="match status" value="1"/>
</dbReference>
<dbReference type="CDD" id="cd17546">
    <property type="entry name" value="REC_hyHK_CKI1_RcsC-like"/>
    <property type="match status" value="1"/>
</dbReference>
<dbReference type="InterPro" id="IPR004358">
    <property type="entry name" value="Sig_transdc_His_kin-like_C"/>
</dbReference>
<dbReference type="Pfam" id="PF00512">
    <property type="entry name" value="HisKA"/>
    <property type="match status" value="1"/>
</dbReference>
<dbReference type="SMART" id="SM00388">
    <property type="entry name" value="HisKA"/>
    <property type="match status" value="1"/>
</dbReference>
<evidence type="ECO:0000313" key="8">
    <source>
        <dbReference type="EMBL" id="SDE73914.1"/>
    </source>
</evidence>
<dbReference type="InterPro" id="IPR003594">
    <property type="entry name" value="HATPase_dom"/>
</dbReference>
<dbReference type="eggNOG" id="COG0784">
    <property type="taxonomic scope" value="Bacteria"/>
</dbReference>
<name>A0A1G7FDL9_9FLAO</name>
<proteinExistence type="predicted"/>
<gene>
    <name evidence="8" type="ORF">SAMN04487992_103189</name>
</gene>
<keyword evidence="4" id="KW-0902">Two-component regulatory system</keyword>
<evidence type="ECO:0000256" key="1">
    <source>
        <dbReference type="ARBA" id="ARBA00000085"/>
    </source>
</evidence>
<evidence type="ECO:0000259" key="6">
    <source>
        <dbReference type="PROSITE" id="PS50109"/>
    </source>
</evidence>
<evidence type="ECO:0000256" key="4">
    <source>
        <dbReference type="ARBA" id="ARBA00023012"/>
    </source>
</evidence>
<feature type="domain" description="Response regulatory" evidence="7">
    <location>
        <begin position="392"/>
        <end position="511"/>
    </location>
</feature>
<dbReference type="InterPro" id="IPR011006">
    <property type="entry name" value="CheY-like_superfamily"/>
</dbReference>
<evidence type="ECO:0000256" key="3">
    <source>
        <dbReference type="ARBA" id="ARBA00022553"/>
    </source>
</evidence>
<dbReference type="Proteomes" id="UP000182114">
    <property type="component" value="Unassembled WGS sequence"/>
</dbReference>
<keyword evidence="8" id="KW-0418">Kinase</keyword>
<accession>A0A1G7FDL9</accession>
<dbReference type="EMBL" id="FNBD01000003">
    <property type="protein sequence ID" value="SDE73914.1"/>
    <property type="molecule type" value="Genomic_DNA"/>
</dbReference>
<dbReference type="PROSITE" id="PS50110">
    <property type="entry name" value="RESPONSE_REGULATORY"/>
    <property type="match status" value="1"/>
</dbReference>
<protein>
    <recommendedName>
        <fullName evidence="2">histidine kinase</fullName>
        <ecNumber evidence="2">2.7.13.3</ecNumber>
    </recommendedName>
</protein>
<dbReference type="AlphaFoldDB" id="A0A1G7FDL9"/>
<dbReference type="PANTHER" id="PTHR45339">
    <property type="entry name" value="HYBRID SIGNAL TRANSDUCTION HISTIDINE KINASE J"/>
    <property type="match status" value="1"/>
</dbReference>
<sequence length="512" mass="58671">MLDQYQKEYATQNVQFILIDEKGTILETDQAFLKLETNSSIFDVHAFFYTFESIKDTLENALLFSCVHIHFKDEDYVTDIRFVKKKEGYLIIITDYTSHYTEYQAIAQTRNESIINGELVAIKNAELEERENFKNSFIRNFSHELRNPLTSIISITKILSDTALTNQQQDMVTFLQQSNANLKQLLDDILSISMISSGRLKLRENIFSLSQLFDLLRFTYKTRALDNNIEFAVNVDKKIVDLVEGDRLRLFQVLTNLLDNAFKYTQTGSIRLDIQLNQKRANRLNLRFEIVDTGVGISVENQTAIFESFSQLSGEQNSDAPRGTGLGLSIVKGLLNLMDSEIKVISNVGEGSSFYFDLTLKQPLATTSKTSIITPRKKKDKKAKFRTDKKFRILLAEDDINVQTVLFKSLLDTNYFYIDLVSDGALVMEKLINEEYDLLLIDINLPNVTGDQVARLIRDFPFKNIKSIPIIGITAYSYEDDFKAFKKSGMNAVLSKPFEHEELLSTMAKYLK</sequence>
<dbReference type="RefSeq" id="WP_074537803.1">
    <property type="nucleotide sequence ID" value="NZ_FNBD01000003.1"/>
</dbReference>
<evidence type="ECO:0000256" key="2">
    <source>
        <dbReference type="ARBA" id="ARBA00012438"/>
    </source>
</evidence>
<feature type="domain" description="Histidine kinase" evidence="6">
    <location>
        <begin position="140"/>
        <end position="362"/>
    </location>
</feature>
<dbReference type="CDD" id="cd00082">
    <property type="entry name" value="HisKA"/>
    <property type="match status" value="1"/>
</dbReference>
<dbReference type="EC" id="2.7.13.3" evidence="2"/>
<dbReference type="InterPro" id="IPR003661">
    <property type="entry name" value="HisK_dim/P_dom"/>
</dbReference>
<dbReference type="SUPFAM" id="SSF52172">
    <property type="entry name" value="CheY-like"/>
    <property type="match status" value="1"/>
</dbReference>
<organism evidence="8 9">
    <name type="scientific">Cellulophaga baltica</name>
    <dbReference type="NCBI Taxonomy" id="76594"/>
    <lineage>
        <taxon>Bacteria</taxon>
        <taxon>Pseudomonadati</taxon>
        <taxon>Bacteroidota</taxon>
        <taxon>Flavobacteriia</taxon>
        <taxon>Flavobacteriales</taxon>
        <taxon>Flavobacteriaceae</taxon>
        <taxon>Cellulophaga</taxon>
    </lineage>
</organism>
<comment type="catalytic activity">
    <reaction evidence="1">
        <text>ATP + protein L-histidine = ADP + protein N-phospho-L-histidine.</text>
        <dbReference type="EC" id="2.7.13.3"/>
    </reaction>
</comment>
<dbReference type="PROSITE" id="PS50109">
    <property type="entry name" value="HIS_KIN"/>
    <property type="match status" value="1"/>
</dbReference>
<dbReference type="PANTHER" id="PTHR45339:SF1">
    <property type="entry name" value="HYBRID SIGNAL TRANSDUCTION HISTIDINE KINASE J"/>
    <property type="match status" value="1"/>
</dbReference>
<dbReference type="SMART" id="SM00387">
    <property type="entry name" value="HATPase_c"/>
    <property type="match status" value="1"/>
</dbReference>
<dbReference type="InterPro" id="IPR005467">
    <property type="entry name" value="His_kinase_dom"/>
</dbReference>
<evidence type="ECO:0000256" key="5">
    <source>
        <dbReference type="PROSITE-ProRule" id="PRU00169"/>
    </source>
</evidence>
<dbReference type="Gene3D" id="3.40.50.2300">
    <property type="match status" value="1"/>
</dbReference>
<dbReference type="Pfam" id="PF00072">
    <property type="entry name" value="Response_reg"/>
    <property type="match status" value="1"/>
</dbReference>
<feature type="modified residue" description="4-aspartylphosphate" evidence="5">
    <location>
        <position position="442"/>
    </location>
</feature>
<dbReference type="SUPFAM" id="SSF55874">
    <property type="entry name" value="ATPase domain of HSP90 chaperone/DNA topoisomerase II/histidine kinase"/>
    <property type="match status" value="1"/>
</dbReference>